<evidence type="ECO:0000256" key="1">
    <source>
        <dbReference type="SAM" id="Phobius"/>
    </source>
</evidence>
<keyword evidence="1" id="KW-0812">Transmembrane</keyword>
<evidence type="ECO:0000313" key="2">
    <source>
        <dbReference type="EMBL" id="SOC53543.1"/>
    </source>
</evidence>
<feature type="transmembrane region" description="Helical" evidence="1">
    <location>
        <begin position="101"/>
        <end position="121"/>
    </location>
</feature>
<keyword evidence="3" id="KW-1185">Reference proteome</keyword>
<organism evidence="2 3">
    <name type="scientific">Blastococcus aggregatus</name>
    <dbReference type="NCBI Taxonomy" id="38502"/>
    <lineage>
        <taxon>Bacteria</taxon>
        <taxon>Bacillati</taxon>
        <taxon>Actinomycetota</taxon>
        <taxon>Actinomycetes</taxon>
        <taxon>Geodermatophilales</taxon>
        <taxon>Geodermatophilaceae</taxon>
        <taxon>Blastococcus</taxon>
    </lineage>
</organism>
<dbReference type="Proteomes" id="UP000219435">
    <property type="component" value="Unassembled WGS sequence"/>
</dbReference>
<protein>
    <submittedName>
        <fullName evidence="2">Uncharacterized protein</fullName>
    </submittedName>
</protein>
<feature type="transmembrane region" description="Helical" evidence="1">
    <location>
        <begin position="57"/>
        <end position="80"/>
    </location>
</feature>
<feature type="transmembrane region" description="Helical" evidence="1">
    <location>
        <begin position="141"/>
        <end position="161"/>
    </location>
</feature>
<gene>
    <name evidence="2" type="ORF">SAMN05660748_4490</name>
</gene>
<dbReference type="RefSeq" id="WP_097197214.1">
    <property type="nucleotide sequence ID" value="NZ_OBQI01000009.1"/>
</dbReference>
<dbReference type="EMBL" id="OBQI01000009">
    <property type="protein sequence ID" value="SOC53543.1"/>
    <property type="molecule type" value="Genomic_DNA"/>
</dbReference>
<feature type="transmembrane region" description="Helical" evidence="1">
    <location>
        <begin position="31"/>
        <end position="51"/>
    </location>
</feature>
<keyword evidence="1" id="KW-0472">Membrane</keyword>
<dbReference type="AlphaFoldDB" id="A0A285VHR8"/>
<evidence type="ECO:0000313" key="3">
    <source>
        <dbReference type="Proteomes" id="UP000219435"/>
    </source>
</evidence>
<reference evidence="3" key="1">
    <citation type="submission" date="2017-08" db="EMBL/GenBank/DDBJ databases">
        <authorList>
            <person name="Varghese N."/>
            <person name="Submissions S."/>
        </authorList>
    </citation>
    <scope>NUCLEOTIDE SEQUENCE [LARGE SCALE GENOMIC DNA]</scope>
    <source>
        <strain evidence="3">DSM 4725</strain>
    </source>
</reference>
<sequence length="173" mass="18930">MTKFSVGPVISDHLGTLEDERTHTARWQDWAMLYGLPAAAGAPLAIWNVQLQGIGEVVGGLAILAGFLFGLVVFVFQLRLQVTADPRVAPQGLLPRLLDQLFANVSYAVLVGFMTVGVSIAASATRSLDAKTGDLMAVNRWWSAVLVLLFAHLMLLLAMSLKRLRRAYQELKR</sequence>
<dbReference type="OrthoDB" id="3728189at2"/>
<keyword evidence="1" id="KW-1133">Transmembrane helix</keyword>
<proteinExistence type="predicted"/>
<accession>A0A285VHR8</accession>
<name>A0A285VHR8_9ACTN</name>